<dbReference type="InterPro" id="IPR000536">
    <property type="entry name" value="Nucl_hrmn_rcpt_lig-bd"/>
</dbReference>
<evidence type="ECO:0000313" key="13">
    <source>
        <dbReference type="EnsemblMetazoa" id="PPA40750.1"/>
    </source>
</evidence>
<keyword evidence="10 11" id="KW-0539">Nucleus</keyword>
<dbReference type="PANTHER" id="PTHR24083">
    <property type="entry name" value="NUCLEAR HORMONE RECEPTOR"/>
    <property type="match status" value="1"/>
</dbReference>
<sequence>MARKRREIDTEGDSPVSRSTTPEDSYSTSNVDNAENADSPGRKTSSDASETNSEQLPSTSKGRQRSTQYGCPEDCAVCGDTATGYHYEVASCNGCKTFFRRTILDQRIFECKKSGDCFIALLKEKRCQCRACRFQKCVEVGMNPIAIVTKDDLLKNQMFMTLLTKSKKKNAAETASQEKIPKTITQPENTASKLIDGLMYLEIKHELLRKSTYNPRVNCGLSIENILSNSSVMGTKLKPMPDWPLPPHKKAANWLMTISDHVDKRVPLPDIDYSKFPTNFKSWFYVDLIYAIEWARTFEFFHKLGAVDQRNLIKNMVWECSNMTSSYFSYSNNSDTTIYPDGRVSYMWKPRGNRHYNVIPILMRLKMDRTEYVLIKALALCNPSWEVLSDEAKQILETYKEQYANALFNYCMRRDTIDGPSRYSFLLGVLDTLMRQAKTSKDTHTLIGLYKLRAQPISLINEISD</sequence>
<dbReference type="Pfam" id="PF00105">
    <property type="entry name" value="zf-C4"/>
    <property type="match status" value="1"/>
</dbReference>
<dbReference type="AlphaFoldDB" id="A0A2A6C320"/>
<evidence type="ECO:0000256" key="6">
    <source>
        <dbReference type="ARBA" id="ARBA00023015"/>
    </source>
</evidence>
<evidence type="ECO:0000256" key="2">
    <source>
        <dbReference type="ARBA" id="ARBA00005993"/>
    </source>
</evidence>
<keyword evidence="9 11" id="KW-0675">Receptor</keyword>
<feature type="compositionally biased region" description="Polar residues" evidence="12">
    <location>
        <begin position="46"/>
        <end position="69"/>
    </location>
</feature>
<dbReference type="EnsemblMetazoa" id="PPA40750.1">
    <property type="protein sequence ID" value="PPA40750.1"/>
    <property type="gene ID" value="WBGene00279119"/>
</dbReference>
<keyword evidence="14" id="KW-1185">Reference proteome</keyword>
<keyword evidence="4 11" id="KW-0863">Zinc-finger</keyword>
<dbReference type="PRINTS" id="PR00398">
    <property type="entry name" value="STRDHORMONER"/>
</dbReference>
<dbReference type="FunFam" id="1.10.565.10:FF:000082">
    <property type="entry name" value="Uncharacterized protein"/>
    <property type="match status" value="1"/>
</dbReference>
<name>A0A2A6C320_PRIPA</name>
<dbReference type="GO" id="GO:0008270">
    <property type="term" value="F:zinc ion binding"/>
    <property type="evidence" value="ECO:0007669"/>
    <property type="project" value="UniProtKB-KW"/>
</dbReference>
<dbReference type="PROSITE" id="PS00031">
    <property type="entry name" value="NUCLEAR_REC_DBD_1"/>
    <property type="match status" value="1"/>
</dbReference>
<dbReference type="InterPro" id="IPR001723">
    <property type="entry name" value="Nuclear_hrmn_rcpt"/>
</dbReference>
<evidence type="ECO:0000256" key="11">
    <source>
        <dbReference type="RuleBase" id="RU004334"/>
    </source>
</evidence>
<dbReference type="InterPro" id="IPR035500">
    <property type="entry name" value="NHR-like_dom_sf"/>
</dbReference>
<dbReference type="GO" id="GO:0000978">
    <property type="term" value="F:RNA polymerase II cis-regulatory region sequence-specific DNA binding"/>
    <property type="evidence" value="ECO:0000318"/>
    <property type="project" value="GO_Central"/>
</dbReference>
<feature type="region of interest" description="Disordered" evidence="12">
    <location>
        <begin position="1"/>
        <end position="69"/>
    </location>
</feature>
<evidence type="ECO:0000313" key="14">
    <source>
        <dbReference type="Proteomes" id="UP000005239"/>
    </source>
</evidence>
<accession>A0A8R1UXP7</accession>
<gene>
    <name evidence="13" type="primary">WBGene00279119</name>
</gene>
<dbReference type="InterPro" id="IPR013088">
    <property type="entry name" value="Znf_NHR/GATA"/>
</dbReference>
<dbReference type="GO" id="GO:0005634">
    <property type="term" value="C:nucleus"/>
    <property type="evidence" value="ECO:0007669"/>
    <property type="project" value="UniProtKB-SubCell"/>
</dbReference>
<dbReference type="InterPro" id="IPR049636">
    <property type="entry name" value="HNF4-like_DBD"/>
</dbReference>
<evidence type="ECO:0000256" key="7">
    <source>
        <dbReference type="ARBA" id="ARBA00023125"/>
    </source>
</evidence>
<feature type="compositionally biased region" description="Polar residues" evidence="12">
    <location>
        <begin position="16"/>
        <end position="33"/>
    </location>
</feature>
<keyword evidence="7 11" id="KW-0238">DNA-binding</keyword>
<dbReference type="SMART" id="SM00430">
    <property type="entry name" value="HOLI"/>
    <property type="match status" value="1"/>
</dbReference>
<comment type="similarity">
    <text evidence="2 11">Belongs to the nuclear hormone receptor family.</text>
</comment>
<proteinExistence type="inferred from homology"/>
<keyword evidence="6 11" id="KW-0805">Transcription regulation</keyword>
<organism evidence="13 14">
    <name type="scientific">Pristionchus pacificus</name>
    <name type="common">Parasitic nematode worm</name>
    <dbReference type="NCBI Taxonomy" id="54126"/>
    <lineage>
        <taxon>Eukaryota</taxon>
        <taxon>Metazoa</taxon>
        <taxon>Ecdysozoa</taxon>
        <taxon>Nematoda</taxon>
        <taxon>Chromadorea</taxon>
        <taxon>Rhabditida</taxon>
        <taxon>Rhabditina</taxon>
        <taxon>Diplogasteromorpha</taxon>
        <taxon>Diplogasteroidea</taxon>
        <taxon>Neodiplogasteridae</taxon>
        <taxon>Pristionchus</taxon>
    </lineage>
</organism>
<evidence type="ECO:0000256" key="1">
    <source>
        <dbReference type="ARBA" id="ARBA00004123"/>
    </source>
</evidence>
<dbReference type="OrthoDB" id="9984314at2759"/>
<evidence type="ECO:0000256" key="8">
    <source>
        <dbReference type="ARBA" id="ARBA00023163"/>
    </source>
</evidence>
<evidence type="ECO:0000256" key="10">
    <source>
        <dbReference type="ARBA" id="ARBA00023242"/>
    </source>
</evidence>
<evidence type="ECO:0000256" key="3">
    <source>
        <dbReference type="ARBA" id="ARBA00022723"/>
    </source>
</evidence>
<dbReference type="PROSITE" id="PS51030">
    <property type="entry name" value="NUCLEAR_REC_DBD_2"/>
    <property type="match status" value="1"/>
</dbReference>
<dbReference type="InterPro" id="IPR050274">
    <property type="entry name" value="Nuclear_hormone_rcpt_NR2"/>
</dbReference>
<dbReference type="SUPFAM" id="SSF48508">
    <property type="entry name" value="Nuclear receptor ligand-binding domain"/>
    <property type="match status" value="1"/>
</dbReference>
<keyword evidence="3 11" id="KW-0479">Metal-binding</keyword>
<dbReference type="InterPro" id="IPR001628">
    <property type="entry name" value="Znf_hrmn_rcpt"/>
</dbReference>
<dbReference type="SUPFAM" id="SSF57716">
    <property type="entry name" value="Glucocorticoid receptor-like (DNA-binding domain)"/>
    <property type="match status" value="1"/>
</dbReference>
<evidence type="ECO:0000256" key="5">
    <source>
        <dbReference type="ARBA" id="ARBA00022833"/>
    </source>
</evidence>
<evidence type="ECO:0000256" key="4">
    <source>
        <dbReference type="ARBA" id="ARBA00022771"/>
    </source>
</evidence>
<keyword evidence="8 11" id="KW-0804">Transcription</keyword>
<dbReference type="Pfam" id="PF00104">
    <property type="entry name" value="Hormone_recep"/>
    <property type="match status" value="1"/>
</dbReference>
<dbReference type="Gene3D" id="1.10.565.10">
    <property type="entry name" value="Retinoid X Receptor"/>
    <property type="match status" value="1"/>
</dbReference>
<comment type="subcellular location">
    <subcellularLocation>
        <location evidence="1 11">Nucleus</location>
    </subcellularLocation>
</comment>
<dbReference type="CDD" id="cd06960">
    <property type="entry name" value="NR_DBD_HNF4A"/>
    <property type="match status" value="1"/>
</dbReference>
<evidence type="ECO:0000256" key="12">
    <source>
        <dbReference type="SAM" id="MobiDB-lite"/>
    </source>
</evidence>
<dbReference type="GO" id="GO:0006357">
    <property type="term" value="P:regulation of transcription by RNA polymerase II"/>
    <property type="evidence" value="ECO:0000318"/>
    <property type="project" value="GO_Central"/>
</dbReference>
<keyword evidence="5 11" id="KW-0862">Zinc</keyword>
<reference evidence="13" key="2">
    <citation type="submission" date="2022-06" db="UniProtKB">
        <authorList>
            <consortium name="EnsemblMetazoa"/>
        </authorList>
    </citation>
    <scope>IDENTIFICATION</scope>
    <source>
        <strain evidence="13">PS312</strain>
    </source>
</reference>
<dbReference type="GO" id="GO:0030154">
    <property type="term" value="P:cell differentiation"/>
    <property type="evidence" value="ECO:0000318"/>
    <property type="project" value="GO_Central"/>
</dbReference>
<dbReference type="GO" id="GO:0004879">
    <property type="term" value="F:nuclear receptor activity"/>
    <property type="evidence" value="ECO:0000318"/>
    <property type="project" value="GO_Central"/>
</dbReference>
<dbReference type="Gene3D" id="3.30.50.10">
    <property type="entry name" value="Erythroid Transcription Factor GATA-1, subunit A"/>
    <property type="match status" value="1"/>
</dbReference>
<dbReference type="Proteomes" id="UP000005239">
    <property type="component" value="Unassembled WGS sequence"/>
</dbReference>
<accession>A0A2A6C320</accession>
<evidence type="ECO:0000256" key="9">
    <source>
        <dbReference type="ARBA" id="ARBA00023170"/>
    </source>
</evidence>
<dbReference type="PRINTS" id="PR00047">
    <property type="entry name" value="STROIDFINGER"/>
</dbReference>
<dbReference type="PROSITE" id="PS51843">
    <property type="entry name" value="NR_LBD"/>
    <property type="match status" value="1"/>
</dbReference>
<reference evidence="14" key="1">
    <citation type="journal article" date="2008" name="Nat. Genet.">
        <title>The Pristionchus pacificus genome provides a unique perspective on nematode lifestyle and parasitism.</title>
        <authorList>
            <person name="Dieterich C."/>
            <person name="Clifton S.W."/>
            <person name="Schuster L.N."/>
            <person name="Chinwalla A."/>
            <person name="Delehaunty K."/>
            <person name="Dinkelacker I."/>
            <person name="Fulton L."/>
            <person name="Fulton R."/>
            <person name="Godfrey J."/>
            <person name="Minx P."/>
            <person name="Mitreva M."/>
            <person name="Roeseler W."/>
            <person name="Tian H."/>
            <person name="Witte H."/>
            <person name="Yang S.P."/>
            <person name="Wilson R.K."/>
            <person name="Sommer R.J."/>
        </authorList>
    </citation>
    <scope>NUCLEOTIDE SEQUENCE [LARGE SCALE GENOMIC DNA]</scope>
    <source>
        <strain evidence="14">PS312</strain>
    </source>
</reference>
<dbReference type="FunFam" id="3.30.50.10:FF:000030">
    <property type="entry name" value="Nuclear Hormone Receptor family"/>
    <property type="match status" value="1"/>
</dbReference>
<protein>
    <submittedName>
        <fullName evidence="13">Nhr-173 protein</fullName>
    </submittedName>
</protein>
<dbReference type="SMART" id="SM00399">
    <property type="entry name" value="ZnF_C4"/>
    <property type="match status" value="1"/>
</dbReference>